<name>A0A1G5XRX1_9EURY</name>
<evidence type="ECO:0000313" key="3">
    <source>
        <dbReference type="Proteomes" id="UP000323439"/>
    </source>
</evidence>
<reference evidence="2 3" key="1">
    <citation type="submission" date="2016-10" db="EMBL/GenBank/DDBJ databases">
        <authorList>
            <person name="Varghese N."/>
            <person name="Submissions S."/>
        </authorList>
    </citation>
    <scope>NUCLEOTIDE SEQUENCE [LARGE SCALE GENOMIC DNA]</scope>
    <source>
        <strain evidence="2 3">DSM 16643</strain>
    </source>
</reference>
<dbReference type="InterPro" id="IPR013783">
    <property type="entry name" value="Ig-like_fold"/>
</dbReference>
<dbReference type="AlphaFoldDB" id="A0A1G5XRX1"/>
<dbReference type="RefSeq" id="WP_149732913.1">
    <property type="nucleotide sequence ID" value="NZ_FMXB01000039.1"/>
</dbReference>
<proteinExistence type="predicted"/>
<dbReference type="Gene3D" id="2.60.40.10">
    <property type="entry name" value="Immunoglobulins"/>
    <property type="match status" value="4"/>
</dbReference>
<protein>
    <submittedName>
        <fullName evidence="2">Ig-like domain (Group 3)</fullName>
    </submittedName>
</protein>
<dbReference type="OrthoDB" id="71598at2157"/>
<dbReference type="InterPro" id="IPR032109">
    <property type="entry name" value="Big_3_5"/>
</dbReference>
<dbReference type="EMBL" id="FMXB01000039">
    <property type="protein sequence ID" value="SDA73201.1"/>
    <property type="molecule type" value="Genomic_DNA"/>
</dbReference>
<accession>A0A1G5XRX1</accession>
<organism evidence="2 3">
    <name type="scientific">Methanobrevibacter millerae</name>
    <dbReference type="NCBI Taxonomy" id="230361"/>
    <lineage>
        <taxon>Archaea</taxon>
        <taxon>Methanobacteriati</taxon>
        <taxon>Methanobacteriota</taxon>
        <taxon>Methanomada group</taxon>
        <taxon>Methanobacteria</taxon>
        <taxon>Methanobacteriales</taxon>
        <taxon>Methanobacteriaceae</taxon>
        <taxon>Methanobrevibacter</taxon>
    </lineage>
</organism>
<feature type="non-terminal residue" evidence="2">
    <location>
        <position position="1"/>
    </location>
</feature>
<gene>
    <name evidence="2" type="ORF">SAMN02910315_02448</name>
</gene>
<dbReference type="Pfam" id="PF16640">
    <property type="entry name" value="Big_3_5"/>
    <property type="match status" value="1"/>
</dbReference>
<dbReference type="Proteomes" id="UP000323439">
    <property type="component" value="Unassembled WGS sequence"/>
</dbReference>
<sequence>STTEEFVVYDHIKLNTSINCDVVVNDYDVTLTVNVNESSATGFVEINIAGKTYYVLVENGKAVFVSDFIPGTYSCNVTYLGDDYFNPAETIVSFTVSQKNDSLANTTIDVEIGGFENDVIITAFVNESATGLIEFIIEDKAVYIAVNNGKAVYDVVLPAGEYNVMVTYLGDYKFSSNSTSRDFIVQDHMKLNTSIAGNVSVDGYNVTLTAEVIKFATGFVEFSLNGNSIFAELNDGVAVVNAVFLSGEYTVTATYLGDDDFNSNSTNITFRVDEIPQNETSIDSIVEINENNVTITVIVNENATGFVEFDFIGAESFTYYAPVIDGIAVYGGVLAAGRYVVEITYLGDEKFDTNTTTERFEVTGHIKKNTTLDCDVSVNGYLVNLTVNLESDATGFVCFFTGASEYYAPINDGKAVLMFNMHPGNYTFTVVYDGDENYNSANATVEIYVPEIEPEDANLTVSAVNSTITVTVNEEATGYVLVDVDGTGYYAIIEDGQATVNVIGLDEGEYEASVIYSGDDVFAPANATVSVTVPSSGKNDTPVDPEANISISAEGVEVSLPEDATGYVLIDVDGTGYYTAVENGKATFELPKLDLGNHTVSVTYTGDNKYASANATANVTIDGPVETIISDNLTKVEKAPDRFEAVFTDAEGNPLANTEVTFEIKGNVYKRTTDASGKAGMNINLESGVYEVKITNPVTGEVKFNTITVKSRFEDAHDLVKYFRNDSQYRIKVLGDDGNIAPKGTVVKFNINGVFYERSVDENGYVKMNINLNPGTYIITGEYKGCRVSNTITVLPILTADDLVKKYGEANPFEAKLVDGQGNPYANQKLEFNINGVFYYRTTNSNGIAKLNINLMPSAYIITTRYGDAALSNNVIVTT</sequence>
<evidence type="ECO:0000313" key="2">
    <source>
        <dbReference type="EMBL" id="SDA73201.1"/>
    </source>
</evidence>
<evidence type="ECO:0000259" key="1">
    <source>
        <dbReference type="Pfam" id="PF16640"/>
    </source>
</evidence>
<keyword evidence="3" id="KW-1185">Reference proteome</keyword>
<feature type="domain" description="Bacterial Ig-like" evidence="1">
    <location>
        <begin position="542"/>
        <end position="621"/>
    </location>
</feature>